<evidence type="ECO:0000313" key="3">
    <source>
        <dbReference type="Proteomes" id="UP000181969"/>
    </source>
</evidence>
<dbReference type="Proteomes" id="UP000181969">
    <property type="component" value="Unassembled WGS sequence"/>
</dbReference>
<feature type="compositionally biased region" description="Basic and acidic residues" evidence="1">
    <location>
        <begin position="1"/>
        <end position="10"/>
    </location>
</feature>
<gene>
    <name evidence="2" type="ORF">SAMN05216438_10446</name>
</gene>
<feature type="compositionally biased region" description="Basic and acidic residues" evidence="1">
    <location>
        <begin position="32"/>
        <end position="44"/>
    </location>
</feature>
<evidence type="ECO:0000256" key="1">
    <source>
        <dbReference type="SAM" id="MobiDB-lite"/>
    </source>
</evidence>
<accession>A0A1I4GH74</accession>
<dbReference type="AlphaFoldDB" id="A0A1I4GH74"/>
<dbReference type="EMBL" id="FOTJ01000004">
    <property type="protein sequence ID" value="SFL29412.1"/>
    <property type="molecule type" value="Genomic_DNA"/>
</dbReference>
<name>A0A1I4GH74_9LACT</name>
<organism evidence="2 3">
    <name type="scientific">Lactococcus garvieae</name>
    <dbReference type="NCBI Taxonomy" id="1363"/>
    <lineage>
        <taxon>Bacteria</taxon>
        <taxon>Bacillati</taxon>
        <taxon>Bacillota</taxon>
        <taxon>Bacilli</taxon>
        <taxon>Lactobacillales</taxon>
        <taxon>Streptococcaceae</taxon>
        <taxon>Lactococcus</taxon>
    </lineage>
</organism>
<dbReference type="RefSeq" id="WP_256211068.1">
    <property type="nucleotide sequence ID" value="NZ_CAXVJC010000005.1"/>
</dbReference>
<proteinExistence type="predicted"/>
<sequence>MTEETIEKVEQPTGMKPMTAEERKKYGLPPFKEGKHEVGTKNKA</sequence>
<feature type="region of interest" description="Disordered" evidence="1">
    <location>
        <begin position="1"/>
        <end position="44"/>
    </location>
</feature>
<protein>
    <submittedName>
        <fullName evidence="2">Uncharacterized protein</fullName>
    </submittedName>
</protein>
<evidence type="ECO:0000313" key="2">
    <source>
        <dbReference type="EMBL" id="SFL29412.1"/>
    </source>
</evidence>
<reference evidence="2 3" key="1">
    <citation type="submission" date="2016-10" db="EMBL/GenBank/DDBJ databases">
        <authorList>
            <person name="de Groot N.N."/>
        </authorList>
    </citation>
    <scope>NUCLEOTIDE SEQUENCE [LARGE SCALE GENOMIC DNA]</scope>
    <source>
        <strain evidence="2 3">M79</strain>
    </source>
</reference>